<dbReference type="EMBL" id="LNIX01000006">
    <property type="protein sequence ID" value="OXA52684.1"/>
    <property type="molecule type" value="Genomic_DNA"/>
</dbReference>
<feature type="chain" id="PRO_5013144251" description="Single domain-containing protein" evidence="4">
    <location>
        <begin position="24"/>
        <end position="213"/>
    </location>
</feature>
<evidence type="ECO:0000256" key="4">
    <source>
        <dbReference type="SAM" id="SignalP"/>
    </source>
</evidence>
<name>A0A226E6J6_FOLCA</name>
<evidence type="ECO:0000256" key="2">
    <source>
        <dbReference type="ARBA" id="ARBA00022525"/>
    </source>
</evidence>
<evidence type="ECO:0000256" key="1">
    <source>
        <dbReference type="ARBA" id="ARBA00004613"/>
    </source>
</evidence>
<dbReference type="OMA" id="WHISGCA"/>
<evidence type="ECO:0000256" key="3">
    <source>
        <dbReference type="SAM" id="MobiDB-lite"/>
    </source>
</evidence>
<comment type="caution">
    <text evidence="6">The sequence shown here is derived from an EMBL/GenBank/DDBJ whole genome shotgun (WGS) entry which is preliminary data.</text>
</comment>
<dbReference type="AlphaFoldDB" id="A0A226E6J6"/>
<comment type="subcellular location">
    <subcellularLocation>
        <location evidence="1">Secreted</location>
    </subcellularLocation>
</comment>
<proteinExistence type="predicted"/>
<dbReference type="OrthoDB" id="7390288at2759"/>
<accession>A0A226E6J6</accession>
<feature type="region of interest" description="Disordered" evidence="3">
    <location>
        <begin position="181"/>
        <end position="207"/>
    </location>
</feature>
<dbReference type="GO" id="GO:0005576">
    <property type="term" value="C:extracellular region"/>
    <property type="evidence" value="ECO:0007669"/>
    <property type="project" value="UniProtKB-SubCell"/>
</dbReference>
<keyword evidence="2" id="KW-0964">Secreted</keyword>
<dbReference type="InterPro" id="IPR029277">
    <property type="entry name" value="SVWC_dom"/>
</dbReference>
<dbReference type="Proteomes" id="UP000198287">
    <property type="component" value="Unassembled WGS sequence"/>
</dbReference>
<keyword evidence="7" id="KW-1185">Reference proteome</keyword>
<evidence type="ECO:0000313" key="6">
    <source>
        <dbReference type="EMBL" id="OXA52684.1"/>
    </source>
</evidence>
<feature type="region of interest" description="Disordered" evidence="3">
    <location>
        <begin position="127"/>
        <end position="162"/>
    </location>
</feature>
<sequence length="213" mass="24246">MMSLLPWSISIFVTLTSVSVTLASFALQPATVHPSRPDTCFNKDTNSFYEDGDSWHISGCAMASCMKIGQPSGKSQMMISYEGCGSVGYEPPCYIEEDKQAEFPDCCPQITCPDSSENKDYNSMEEVNNELDTDGRKNETVKTESLMEKQPSHNDYYEDASQNKARQWRNVNSGVWLQSIESDDDLDSSDFQNNQVEQEEQPRKVSPKFWYWF</sequence>
<feature type="domain" description="Single" evidence="5">
    <location>
        <begin position="40"/>
        <end position="112"/>
    </location>
</feature>
<dbReference type="SMART" id="SM01318">
    <property type="entry name" value="SVWC"/>
    <property type="match status" value="1"/>
</dbReference>
<feature type="compositionally biased region" description="Basic and acidic residues" evidence="3">
    <location>
        <begin position="133"/>
        <end position="156"/>
    </location>
</feature>
<keyword evidence="4" id="KW-0732">Signal</keyword>
<organism evidence="6 7">
    <name type="scientific">Folsomia candida</name>
    <name type="common">Springtail</name>
    <dbReference type="NCBI Taxonomy" id="158441"/>
    <lineage>
        <taxon>Eukaryota</taxon>
        <taxon>Metazoa</taxon>
        <taxon>Ecdysozoa</taxon>
        <taxon>Arthropoda</taxon>
        <taxon>Hexapoda</taxon>
        <taxon>Collembola</taxon>
        <taxon>Entomobryomorpha</taxon>
        <taxon>Isotomoidea</taxon>
        <taxon>Isotomidae</taxon>
        <taxon>Proisotominae</taxon>
        <taxon>Folsomia</taxon>
    </lineage>
</organism>
<gene>
    <name evidence="6" type="ORF">Fcan01_12699</name>
</gene>
<reference evidence="6 7" key="1">
    <citation type="submission" date="2015-12" db="EMBL/GenBank/DDBJ databases">
        <title>The genome of Folsomia candida.</title>
        <authorList>
            <person name="Faddeeva A."/>
            <person name="Derks M.F."/>
            <person name="Anvar Y."/>
            <person name="Smit S."/>
            <person name="Van Straalen N."/>
            <person name="Roelofs D."/>
        </authorList>
    </citation>
    <scope>NUCLEOTIDE SEQUENCE [LARGE SCALE GENOMIC DNA]</scope>
    <source>
        <strain evidence="6 7">VU population</strain>
        <tissue evidence="6">Whole body</tissue>
    </source>
</reference>
<evidence type="ECO:0000259" key="5">
    <source>
        <dbReference type="SMART" id="SM01318"/>
    </source>
</evidence>
<dbReference type="Pfam" id="PF15430">
    <property type="entry name" value="SVWC"/>
    <property type="match status" value="1"/>
</dbReference>
<feature type="signal peptide" evidence="4">
    <location>
        <begin position="1"/>
        <end position="23"/>
    </location>
</feature>
<evidence type="ECO:0000313" key="7">
    <source>
        <dbReference type="Proteomes" id="UP000198287"/>
    </source>
</evidence>
<protein>
    <recommendedName>
        <fullName evidence="5">Single domain-containing protein</fullName>
    </recommendedName>
</protein>